<evidence type="ECO:0000313" key="2">
    <source>
        <dbReference type="EMBL" id="MQL68642.1"/>
    </source>
</evidence>
<reference evidence="2" key="1">
    <citation type="submission" date="2017-07" db="EMBL/GenBank/DDBJ databases">
        <title>Taro Niue Genome Assembly and Annotation.</title>
        <authorList>
            <person name="Atibalentja N."/>
            <person name="Keating K."/>
            <person name="Fields C.J."/>
        </authorList>
    </citation>
    <scope>NUCLEOTIDE SEQUENCE</scope>
    <source>
        <strain evidence="2">Niue_2</strain>
        <tissue evidence="2">Leaf</tissue>
    </source>
</reference>
<gene>
    <name evidence="2" type="ORF">Taro_000916</name>
</gene>
<dbReference type="AlphaFoldDB" id="A0A843T8K7"/>
<dbReference type="Proteomes" id="UP000652761">
    <property type="component" value="Unassembled WGS sequence"/>
</dbReference>
<organism evidence="2 3">
    <name type="scientific">Colocasia esculenta</name>
    <name type="common">Wild taro</name>
    <name type="synonym">Arum esculentum</name>
    <dbReference type="NCBI Taxonomy" id="4460"/>
    <lineage>
        <taxon>Eukaryota</taxon>
        <taxon>Viridiplantae</taxon>
        <taxon>Streptophyta</taxon>
        <taxon>Embryophyta</taxon>
        <taxon>Tracheophyta</taxon>
        <taxon>Spermatophyta</taxon>
        <taxon>Magnoliopsida</taxon>
        <taxon>Liliopsida</taxon>
        <taxon>Araceae</taxon>
        <taxon>Aroideae</taxon>
        <taxon>Colocasieae</taxon>
        <taxon>Colocasia</taxon>
    </lineage>
</organism>
<feature type="region of interest" description="Disordered" evidence="1">
    <location>
        <begin position="1"/>
        <end position="24"/>
    </location>
</feature>
<dbReference type="EMBL" id="NMUH01000018">
    <property type="protein sequence ID" value="MQL68642.1"/>
    <property type="molecule type" value="Genomic_DNA"/>
</dbReference>
<evidence type="ECO:0000313" key="3">
    <source>
        <dbReference type="Proteomes" id="UP000652761"/>
    </source>
</evidence>
<comment type="caution">
    <text evidence="2">The sequence shown here is derived from an EMBL/GenBank/DDBJ whole genome shotgun (WGS) entry which is preliminary data.</text>
</comment>
<keyword evidence="3" id="KW-1185">Reference proteome</keyword>
<name>A0A843T8K7_COLES</name>
<proteinExistence type="predicted"/>
<accession>A0A843T8K7</accession>
<protein>
    <submittedName>
        <fullName evidence="2">Uncharacterized protein</fullName>
    </submittedName>
</protein>
<sequence length="78" mass="8503">MSGTSKDPGLGSLESDDTDLDGIAQVLGQSPELKAWLTENLGHPTGEVTTIGVYYLTRTQKPRAHRTNHVKSHVNLVY</sequence>
<evidence type="ECO:0000256" key="1">
    <source>
        <dbReference type="SAM" id="MobiDB-lite"/>
    </source>
</evidence>